<dbReference type="AlphaFoldDB" id="A0A2A4FBH9"/>
<comment type="caution">
    <text evidence="2">The sequence shown here is derived from an EMBL/GenBank/DDBJ whole genome shotgun (WGS) entry which is preliminary data.</text>
</comment>
<dbReference type="InterPro" id="IPR055507">
    <property type="entry name" value="DUF7079"/>
</dbReference>
<proteinExistence type="predicted"/>
<dbReference type="Proteomes" id="UP000217994">
    <property type="component" value="Unassembled WGS sequence"/>
</dbReference>
<sequence>MEPLDTKRRAPVWQALAELFVGRELQDHDYKWVAGVLQTSGYSIDELEHILREEVAPVYRHNISALAMPDEMDGWTLDEVTTDIRAYLAHPRHGLQERLKRFVTRKLPVPVDIRWDKVRSLLPMTA</sequence>
<dbReference type="Pfam" id="PF23296">
    <property type="entry name" value="DUF7079"/>
    <property type="match status" value="1"/>
</dbReference>
<feature type="domain" description="DUF7079" evidence="1">
    <location>
        <begin position="8"/>
        <end position="120"/>
    </location>
</feature>
<gene>
    <name evidence="2" type="ORF">BZL54_24485</name>
</gene>
<protein>
    <recommendedName>
        <fullName evidence="1">DUF7079 domain-containing protein</fullName>
    </recommendedName>
</protein>
<dbReference type="RefSeq" id="WP_084909662.1">
    <property type="nucleotide sequence ID" value="NZ_CP020738.1"/>
</dbReference>
<reference evidence="2 3" key="1">
    <citation type="submission" date="2017-01" db="EMBL/GenBank/DDBJ databases">
        <title>Whole-Genome Shotgun Sequencing of Two beta-Proteobacterial Species in Search of the Bulgecin Biosynthetic Cluster.</title>
        <authorList>
            <person name="Horsman M.E."/>
            <person name="Marous D.R."/>
            <person name="Li R."/>
            <person name="Oliver R.A."/>
            <person name="Byun B."/>
            <person name="Emrich S.J."/>
            <person name="Boggess B."/>
            <person name="Townsend C.A."/>
            <person name="Mobashery S."/>
        </authorList>
    </citation>
    <scope>NUCLEOTIDE SEQUENCE [LARGE SCALE GENOMIC DNA]</scope>
    <source>
        <strain evidence="2 3">ATCC 31433</strain>
    </source>
</reference>
<organism evidence="2 3">
    <name type="scientific">Burkholderia ubonensis subsp. mesacidophila</name>
    <dbReference type="NCBI Taxonomy" id="265293"/>
    <lineage>
        <taxon>Bacteria</taxon>
        <taxon>Pseudomonadati</taxon>
        <taxon>Pseudomonadota</taxon>
        <taxon>Betaproteobacteria</taxon>
        <taxon>Burkholderiales</taxon>
        <taxon>Burkholderiaceae</taxon>
        <taxon>Burkholderia</taxon>
        <taxon>Burkholderia cepacia complex</taxon>
    </lineage>
</organism>
<accession>A0A2A4FBH9</accession>
<dbReference type="GeneID" id="69002944"/>
<evidence type="ECO:0000259" key="1">
    <source>
        <dbReference type="Pfam" id="PF23296"/>
    </source>
</evidence>
<dbReference type="EMBL" id="MTZU01000076">
    <property type="protein sequence ID" value="PCE29756.1"/>
    <property type="molecule type" value="Genomic_DNA"/>
</dbReference>
<evidence type="ECO:0000313" key="3">
    <source>
        <dbReference type="Proteomes" id="UP000217994"/>
    </source>
</evidence>
<evidence type="ECO:0000313" key="2">
    <source>
        <dbReference type="EMBL" id="PCE29756.1"/>
    </source>
</evidence>
<name>A0A2A4FBH9_9BURK</name>